<dbReference type="Gene3D" id="2.60.40.420">
    <property type="entry name" value="Cupredoxins - blue copper proteins"/>
    <property type="match status" value="1"/>
</dbReference>
<dbReference type="OrthoDB" id="1921208at2759"/>
<dbReference type="STRING" id="765440.A0A0C3BU70"/>
<proteinExistence type="predicted"/>
<accession>A0A0C3BU70</accession>
<dbReference type="InterPro" id="IPR008972">
    <property type="entry name" value="Cupredoxin"/>
</dbReference>
<gene>
    <name evidence="2" type="ORF">PILCRDRAFT_97874</name>
</gene>
<dbReference type="SUPFAM" id="SSF49503">
    <property type="entry name" value="Cupredoxins"/>
    <property type="match status" value="1"/>
</dbReference>
<evidence type="ECO:0000313" key="2">
    <source>
        <dbReference type="EMBL" id="KIM80887.1"/>
    </source>
</evidence>
<organism evidence="2 3">
    <name type="scientific">Piloderma croceum (strain F 1598)</name>
    <dbReference type="NCBI Taxonomy" id="765440"/>
    <lineage>
        <taxon>Eukaryota</taxon>
        <taxon>Fungi</taxon>
        <taxon>Dikarya</taxon>
        <taxon>Basidiomycota</taxon>
        <taxon>Agaricomycotina</taxon>
        <taxon>Agaricomycetes</taxon>
        <taxon>Agaricomycetidae</taxon>
        <taxon>Atheliales</taxon>
        <taxon>Atheliaceae</taxon>
        <taxon>Piloderma</taxon>
    </lineage>
</organism>
<evidence type="ECO:0000256" key="1">
    <source>
        <dbReference type="SAM" id="SignalP"/>
    </source>
</evidence>
<protein>
    <recommendedName>
        <fullName evidence="4">Blue (type 1) copper domain-containing protein</fullName>
    </recommendedName>
</protein>
<dbReference type="EMBL" id="KN833002">
    <property type="protein sequence ID" value="KIM80887.1"/>
    <property type="molecule type" value="Genomic_DNA"/>
</dbReference>
<evidence type="ECO:0000313" key="3">
    <source>
        <dbReference type="Proteomes" id="UP000054166"/>
    </source>
</evidence>
<dbReference type="Proteomes" id="UP000054166">
    <property type="component" value="Unassembled WGS sequence"/>
</dbReference>
<dbReference type="InterPro" id="IPR052953">
    <property type="entry name" value="Ser-rich/MCO-related"/>
</dbReference>
<dbReference type="PANTHER" id="PTHR34883">
    <property type="entry name" value="SERINE-RICH PROTEIN, PUTATIVE-RELATED-RELATED"/>
    <property type="match status" value="1"/>
</dbReference>
<keyword evidence="1" id="KW-0732">Signal</keyword>
<dbReference type="PANTHER" id="PTHR34883:SF15">
    <property type="entry name" value="EXTRACELLULAR SERINE-RICH PROTEIN"/>
    <property type="match status" value="1"/>
</dbReference>
<feature type="signal peptide" evidence="1">
    <location>
        <begin position="1"/>
        <end position="18"/>
    </location>
</feature>
<keyword evidence="3" id="KW-1185">Reference proteome</keyword>
<evidence type="ECO:0008006" key="4">
    <source>
        <dbReference type="Google" id="ProtNLM"/>
    </source>
</evidence>
<reference evidence="3" key="2">
    <citation type="submission" date="2015-01" db="EMBL/GenBank/DDBJ databases">
        <title>Evolutionary Origins and Diversification of the Mycorrhizal Mutualists.</title>
        <authorList>
            <consortium name="DOE Joint Genome Institute"/>
            <consortium name="Mycorrhizal Genomics Consortium"/>
            <person name="Kohler A."/>
            <person name="Kuo A."/>
            <person name="Nagy L.G."/>
            <person name="Floudas D."/>
            <person name="Copeland A."/>
            <person name="Barry K.W."/>
            <person name="Cichocki N."/>
            <person name="Veneault-Fourrey C."/>
            <person name="LaButti K."/>
            <person name="Lindquist E.A."/>
            <person name="Lipzen A."/>
            <person name="Lundell T."/>
            <person name="Morin E."/>
            <person name="Murat C."/>
            <person name="Riley R."/>
            <person name="Ohm R."/>
            <person name="Sun H."/>
            <person name="Tunlid A."/>
            <person name="Henrissat B."/>
            <person name="Grigoriev I.V."/>
            <person name="Hibbett D.S."/>
            <person name="Martin F."/>
        </authorList>
    </citation>
    <scope>NUCLEOTIDE SEQUENCE [LARGE SCALE GENOMIC DNA]</scope>
    <source>
        <strain evidence="3">F 1598</strain>
    </source>
</reference>
<sequence length="236" mass="23663">MIFTTSLALIALPALVAAQYGPPPAPASGSSSTSAATSVPSAPADTPGVVNINVAANEQYVFSPANVSASNNTAVNFFFPMYISHHVQISWKETYCSSIDAPCTPLDGGFDSSLEQGVQMTLNITDQNKPVYFFCKQILHCGMGMVGGINLPPSGAGSFEDFQAAAEKIGGSETTVPDNGPQTGGVGAELTASPAATITAVPGSGSSGSSPSSGAGRVVANGAWVLVAAALAMAMA</sequence>
<feature type="chain" id="PRO_5002162183" description="Blue (type 1) copper domain-containing protein" evidence="1">
    <location>
        <begin position="19"/>
        <end position="236"/>
    </location>
</feature>
<name>A0A0C3BU70_PILCF</name>
<reference evidence="2 3" key="1">
    <citation type="submission" date="2014-04" db="EMBL/GenBank/DDBJ databases">
        <authorList>
            <consortium name="DOE Joint Genome Institute"/>
            <person name="Kuo A."/>
            <person name="Tarkka M."/>
            <person name="Buscot F."/>
            <person name="Kohler A."/>
            <person name="Nagy L.G."/>
            <person name="Floudas D."/>
            <person name="Copeland A."/>
            <person name="Barry K.W."/>
            <person name="Cichocki N."/>
            <person name="Veneault-Fourrey C."/>
            <person name="LaButti K."/>
            <person name="Lindquist E.A."/>
            <person name="Lipzen A."/>
            <person name="Lundell T."/>
            <person name="Morin E."/>
            <person name="Murat C."/>
            <person name="Sun H."/>
            <person name="Tunlid A."/>
            <person name="Henrissat B."/>
            <person name="Grigoriev I.V."/>
            <person name="Hibbett D.S."/>
            <person name="Martin F."/>
            <person name="Nordberg H.P."/>
            <person name="Cantor M.N."/>
            <person name="Hua S.X."/>
        </authorList>
    </citation>
    <scope>NUCLEOTIDE SEQUENCE [LARGE SCALE GENOMIC DNA]</scope>
    <source>
        <strain evidence="2 3">F 1598</strain>
    </source>
</reference>
<dbReference type="AlphaFoldDB" id="A0A0C3BU70"/>
<dbReference type="HOGENOM" id="CLU_053381_4_0_1"/>
<dbReference type="InParanoid" id="A0A0C3BU70"/>